<gene>
    <name evidence="2" type="ordered locus">Desru_2773</name>
</gene>
<name>F6DRW7_DESRL</name>
<evidence type="ECO:0000313" key="3">
    <source>
        <dbReference type="Proteomes" id="UP000009234"/>
    </source>
</evidence>
<accession>F6DRW7</accession>
<evidence type="ECO:0000256" key="1">
    <source>
        <dbReference type="SAM" id="SignalP"/>
    </source>
</evidence>
<feature type="signal peptide" evidence="1">
    <location>
        <begin position="1"/>
        <end position="23"/>
    </location>
</feature>
<sequence length="103" mass="11695">MKKFLGMMLVLAMAVMFVVPAFAADTSDNNSAKSWFQQMFDFHKAQVDQAVKDGQLTEEQGKAYKEQFNQMYQFHQENGFVCPMGGPGYGMGYGRNMMNGYSY</sequence>
<organism evidence="2 3">
    <name type="scientific">Desulforamulus ruminis (strain ATCC 23193 / DSM 2154 / NCIMB 8452 / DL)</name>
    <name type="common">Desulfotomaculum ruminis</name>
    <dbReference type="NCBI Taxonomy" id="696281"/>
    <lineage>
        <taxon>Bacteria</taxon>
        <taxon>Bacillati</taxon>
        <taxon>Bacillota</taxon>
        <taxon>Clostridia</taxon>
        <taxon>Eubacteriales</taxon>
        <taxon>Peptococcaceae</taxon>
        <taxon>Desulforamulus</taxon>
    </lineage>
</organism>
<dbReference type="EMBL" id="CP002780">
    <property type="protein sequence ID" value="AEG60991.1"/>
    <property type="molecule type" value="Genomic_DNA"/>
</dbReference>
<dbReference type="Proteomes" id="UP000009234">
    <property type="component" value="Chromosome"/>
</dbReference>
<dbReference type="KEGG" id="dru:Desru_2773"/>
<dbReference type="OrthoDB" id="1787530at2"/>
<dbReference type="RefSeq" id="WP_013842745.1">
    <property type="nucleotide sequence ID" value="NC_015589.1"/>
</dbReference>
<dbReference type="InterPro" id="IPR024485">
    <property type="entry name" value="DUF2680"/>
</dbReference>
<dbReference type="AlphaFoldDB" id="F6DRW7"/>
<protein>
    <recommendedName>
        <fullName evidence="4">DUF2680 domain-containing protein</fullName>
    </recommendedName>
</protein>
<evidence type="ECO:0008006" key="4">
    <source>
        <dbReference type="Google" id="ProtNLM"/>
    </source>
</evidence>
<proteinExistence type="predicted"/>
<reference evidence="2 3" key="2">
    <citation type="journal article" date="2012" name="Stand. Genomic Sci.">
        <title>Complete genome sequence of the sulfate-reducing firmicute Desulfotomaculum ruminis type strain (DL(T)).</title>
        <authorList>
            <person name="Spring S."/>
            <person name="Visser M."/>
            <person name="Lu M."/>
            <person name="Copeland A."/>
            <person name="Lapidus A."/>
            <person name="Lucas S."/>
            <person name="Cheng J.F."/>
            <person name="Han C."/>
            <person name="Tapia R."/>
            <person name="Goodwin L.A."/>
            <person name="Pitluck S."/>
            <person name="Ivanova N."/>
            <person name="Land M."/>
            <person name="Hauser L."/>
            <person name="Larimer F."/>
            <person name="Rohde M."/>
            <person name="Goker M."/>
            <person name="Detter J.C."/>
            <person name="Kyrpides N.C."/>
            <person name="Woyke T."/>
            <person name="Schaap P.J."/>
            <person name="Plugge C.M."/>
            <person name="Muyzer G."/>
            <person name="Kuever J."/>
            <person name="Pereira I.A."/>
            <person name="Parshina S.N."/>
            <person name="Bernier-Latmani R."/>
            <person name="Stams A.J."/>
            <person name="Klenk H.P."/>
        </authorList>
    </citation>
    <scope>NUCLEOTIDE SEQUENCE [LARGE SCALE GENOMIC DNA]</scope>
    <source>
        <strain evidence="3">ATCC 23193 / DSM 2154 / NCIB 8452 / DL</strain>
    </source>
</reference>
<keyword evidence="3" id="KW-1185">Reference proteome</keyword>
<dbReference type="Pfam" id="PF10925">
    <property type="entry name" value="DUF2680"/>
    <property type="match status" value="1"/>
</dbReference>
<feature type="chain" id="PRO_5003333414" description="DUF2680 domain-containing protein" evidence="1">
    <location>
        <begin position="24"/>
        <end position="103"/>
    </location>
</feature>
<evidence type="ECO:0000313" key="2">
    <source>
        <dbReference type="EMBL" id="AEG60991.1"/>
    </source>
</evidence>
<reference evidence="3" key="1">
    <citation type="submission" date="2011-05" db="EMBL/GenBank/DDBJ databases">
        <title>Complete sequence of Desulfotomaculum ruminis DSM 2154.</title>
        <authorList>
            <person name="Lucas S."/>
            <person name="Copeland A."/>
            <person name="Lapidus A."/>
            <person name="Cheng J.-F."/>
            <person name="Goodwin L."/>
            <person name="Pitluck S."/>
            <person name="Lu M."/>
            <person name="Detter J.C."/>
            <person name="Han C."/>
            <person name="Tapia R."/>
            <person name="Land M."/>
            <person name="Hauser L."/>
            <person name="Kyrpides N."/>
            <person name="Ivanova N."/>
            <person name="Mikhailova N."/>
            <person name="Pagani I."/>
            <person name="Stams A.J.M."/>
            <person name="Plugge C.M."/>
            <person name="Muyzer G."/>
            <person name="Kuever J."/>
            <person name="Parshina S.N."/>
            <person name="Ivanova A.E."/>
            <person name="Nazina T.N."/>
            <person name="Brambilla E."/>
            <person name="Spring S."/>
            <person name="Klenk H.-P."/>
            <person name="Woyke T."/>
        </authorList>
    </citation>
    <scope>NUCLEOTIDE SEQUENCE [LARGE SCALE GENOMIC DNA]</scope>
    <source>
        <strain evidence="3">ATCC 23193 / DSM 2154 / NCIB 8452 / DL</strain>
    </source>
</reference>
<keyword evidence="1" id="KW-0732">Signal</keyword>
<dbReference type="STRING" id="696281.Desru_2773"/>
<dbReference type="HOGENOM" id="CLU_164595_0_0_9"/>